<dbReference type="SUPFAM" id="SSF158472">
    <property type="entry name" value="HAMP domain-like"/>
    <property type="match status" value="1"/>
</dbReference>
<dbReference type="SMART" id="SM00388">
    <property type="entry name" value="HisKA"/>
    <property type="match status" value="1"/>
</dbReference>
<dbReference type="Pfam" id="PF00512">
    <property type="entry name" value="HisKA"/>
    <property type="match status" value="1"/>
</dbReference>
<sequence>MKRGIKARLVWSYLLLIIVTVLLFESIILSALRFYYIEGVKQTLRDQGTMFINFYEQDLSEKDLGDVAQDLLERYHFLVSAQVQIIDQKGEVVASSQGVYEKVNQVKDVATALKGETGYWTGNLNGEDLLSVSQPIIQEDKVTGAVRFTTSMAQLNQVFKENAVVLLGIGAIVIIIALLISYFLARTITKPVSRITIAAEQMASGKFSTRVPKGKSDELGKLADTLNYMAQEIERHEMLKNEFIASVSHELRTPLTSVKGWAITLHSMSDDKFFKEGLEIISSESDRLSQLLGDLLDFSSLASGKVQFRFEEVSLATILNQVCTQLSPRAERQGIKLNIGVDSPVTIRGDLNRLKQVVINVLDNALKFTPTGGDISVTLHHENNHAIIKISDSGEGIAEEELKFVTEKFHKGKTKASGSGLGLAICQEIILAHHGTFQIASKKQQGTSVEITLPV</sequence>
<dbReference type="PROSITE" id="PS50885">
    <property type="entry name" value="HAMP"/>
    <property type="match status" value="1"/>
</dbReference>
<dbReference type="PANTHER" id="PTHR42878:SF7">
    <property type="entry name" value="SENSOR HISTIDINE KINASE GLRK"/>
    <property type="match status" value="1"/>
</dbReference>
<dbReference type="Proteomes" id="UP001601059">
    <property type="component" value="Unassembled WGS sequence"/>
</dbReference>
<comment type="caution">
    <text evidence="17">The sequence shown here is derived from an EMBL/GenBank/DDBJ whole genome shotgun (WGS) entry which is preliminary data.</text>
</comment>
<dbReference type="RefSeq" id="WP_389358844.1">
    <property type="nucleotide sequence ID" value="NZ_JBIACK010000001.1"/>
</dbReference>
<keyword evidence="4" id="KW-1003">Cell membrane</keyword>
<feature type="domain" description="Histidine kinase" evidence="15">
    <location>
        <begin position="246"/>
        <end position="455"/>
    </location>
</feature>
<evidence type="ECO:0000256" key="4">
    <source>
        <dbReference type="ARBA" id="ARBA00022475"/>
    </source>
</evidence>
<keyword evidence="11 14" id="KW-1133">Transmembrane helix</keyword>
<protein>
    <recommendedName>
        <fullName evidence="3">histidine kinase</fullName>
        <ecNumber evidence="3">2.7.13.3</ecNumber>
    </recommendedName>
</protein>
<evidence type="ECO:0000313" key="17">
    <source>
        <dbReference type="EMBL" id="MFE8700089.1"/>
    </source>
</evidence>
<keyword evidence="10 17" id="KW-0067">ATP-binding</keyword>
<keyword evidence="13 14" id="KW-0472">Membrane</keyword>
<dbReference type="SUPFAM" id="SSF47384">
    <property type="entry name" value="Homodimeric domain of signal transducing histidine kinase"/>
    <property type="match status" value="1"/>
</dbReference>
<dbReference type="InterPro" id="IPR050351">
    <property type="entry name" value="BphY/WalK/GraS-like"/>
</dbReference>
<dbReference type="InterPro" id="IPR004358">
    <property type="entry name" value="Sig_transdc_His_kin-like_C"/>
</dbReference>
<reference evidence="17 18" key="1">
    <citation type="submission" date="2024-08" db="EMBL/GenBank/DDBJ databases">
        <title>Two novel Cytobacillus novel species.</title>
        <authorList>
            <person name="Liu G."/>
        </authorList>
    </citation>
    <scope>NUCLEOTIDE SEQUENCE [LARGE SCALE GENOMIC DNA]</scope>
    <source>
        <strain evidence="17 18">FJAT-54145</strain>
    </source>
</reference>
<dbReference type="InterPro" id="IPR003594">
    <property type="entry name" value="HATPase_dom"/>
</dbReference>
<gene>
    <name evidence="17" type="ORF">ACFYKX_05560</name>
</gene>
<keyword evidence="8" id="KW-0547">Nucleotide-binding</keyword>
<keyword evidence="6" id="KW-0808">Transferase</keyword>
<evidence type="ECO:0000259" key="15">
    <source>
        <dbReference type="PROSITE" id="PS50109"/>
    </source>
</evidence>
<dbReference type="SMART" id="SM00304">
    <property type="entry name" value="HAMP"/>
    <property type="match status" value="1"/>
</dbReference>
<evidence type="ECO:0000256" key="12">
    <source>
        <dbReference type="ARBA" id="ARBA00023012"/>
    </source>
</evidence>
<dbReference type="GO" id="GO:0005524">
    <property type="term" value="F:ATP binding"/>
    <property type="evidence" value="ECO:0007669"/>
    <property type="project" value="UniProtKB-KW"/>
</dbReference>
<dbReference type="PANTHER" id="PTHR42878">
    <property type="entry name" value="TWO-COMPONENT HISTIDINE KINASE"/>
    <property type="match status" value="1"/>
</dbReference>
<evidence type="ECO:0000256" key="9">
    <source>
        <dbReference type="ARBA" id="ARBA00022777"/>
    </source>
</evidence>
<dbReference type="SMART" id="SM00387">
    <property type="entry name" value="HATPase_c"/>
    <property type="match status" value="1"/>
</dbReference>
<evidence type="ECO:0000256" key="11">
    <source>
        <dbReference type="ARBA" id="ARBA00022989"/>
    </source>
</evidence>
<feature type="transmembrane region" description="Helical" evidence="14">
    <location>
        <begin position="12"/>
        <end position="36"/>
    </location>
</feature>
<dbReference type="InterPro" id="IPR003661">
    <property type="entry name" value="HisK_dim/P_dom"/>
</dbReference>
<dbReference type="Gene3D" id="1.10.287.130">
    <property type="match status" value="1"/>
</dbReference>
<evidence type="ECO:0000259" key="16">
    <source>
        <dbReference type="PROSITE" id="PS50885"/>
    </source>
</evidence>
<dbReference type="SUPFAM" id="SSF55874">
    <property type="entry name" value="ATPase domain of HSP90 chaperone/DNA topoisomerase II/histidine kinase"/>
    <property type="match status" value="1"/>
</dbReference>
<comment type="subcellular location">
    <subcellularLocation>
        <location evidence="2">Cell membrane</location>
        <topology evidence="2">Multi-pass membrane protein</topology>
    </subcellularLocation>
</comment>
<dbReference type="Gene3D" id="3.30.450.20">
    <property type="entry name" value="PAS domain"/>
    <property type="match status" value="1"/>
</dbReference>
<dbReference type="Gene3D" id="1.10.8.500">
    <property type="entry name" value="HAMP domain in histidine kinase"/>
    <property type="match status" value="1"/>
</dbReference>
<dbReference type="Pfam" id="PF00672">
    <property type="entry name" value="HAMP"/>
    <property type="match status" value="1"/>
</dbReference>
<proteinExistence type="predicted"/>
<accession>A0ABW6K8L9</accession>
<dbReference type="Gene3D" id="3.30.565.10">
    <property type="entry name" value="Histidine kinase-like ATPase, C-terminal domain"/>
    <property type="match status" value="1"/>
</dbReference>
<keyword evidence="9" id="KW-0418">Kinase</keyword>
<dbReference type="InterPro" id="IPR005467">
    <property type="entry name" value="His_kinase_dom"/>
</dbReference>
<keyword evidence="18" id="KW-1185">Reference proteome</keyword>
<evidence type="ECO:0000256" key="5">
    <source>
        <dbReference type="ARBA" id="ARBA00022553"/>
    </source>
</evidence>
<evidence type="ECO:0000256" key="2">
    <source>
        <dbReference type="ARBA" id="ARBA00004651"/>
    </source>
</evidence>
<name>A0ABW6K8L9_9BACI</name>
<dbReference type="Pfam" id="PF02518">
    <property type="entry name" value="HATPase_c"/>
    <property type="match status" value="1"/>
</dbReference>
<feature type="domain" description="HAMP" evidence="16">
    <location>
        <begin position="186"/>
        <end position="238"/>
    </location>
</feature>
<dbReference type="PRINTS" id="PR00344">
    <property type="entry name" value="BCTRLSENSOR"/>
</dbReference>
<dbReference type="CDD" id="cd06225">
    <property type="entry name" value="HAMP"/>
    <property type="match status" value="1"/>
</dbReference>
<comment type="catalytic activity">
    <reaction evidence="1">
        <text>ATP + protein L-histidine = ADP + protein N-phospho-L-histidine.</text>
        <dbReference type="EC" id="2.7.13.3"/>
    </reaction>
</comment>
<keyword evidence="12" id="KW-0902">Two-component regulatory system</keyword>
<evidence type="ECO:0000313" key="18">
    <source>
        <dbReference type="Proteomes" id="UP001601059"/>
    </source>
</evidence>
<evidence type="ECO:0000256" key="13">
    <source>
        <dbReference type="ARBA" id="ARBA00023136"/>
    </source>
</evidence>
<keyword evidence="5" id="KW-0597">Phosphoprotein</keyword>
<evidence type="ECO:0000256" key="10">
    <source>
        <dbReference type="ARBA" id="ARBA00022840"/>
    </source>
</evidence>
<feature type="transmembrane region" description="Helical" evidence="14">
    <location>
        <begin position="163"/>
        <end position="185"/>
    </location>
</feature>
<evidence type="ECO:0000256" key="1">
    <source>
        <dbReference type="ARBA" id="ARBA00000085"/>
    </source>
</evidence>
<keyword evidence="7 14" id="KW-0812">Transmembrane</keyword>
<evidence type="ECO:0000256" key="14">
    <source>
        <dbReference type="SAM" id="Phobius"/>
    </source>
</evidence>
<dbReference type="EMBL" id="JBIACK010000001">
    <property type="protein sequence ID" value="MFE8700089.1"/>
    <property type="molecule type" value="Genomic_DNA"/>
</dbReference>
<evidence type="ECO:0000256" key="3">
    <source>
        <dbReference type="ARBA" id="ARBA00012438"/>
    </source>
</evidence>
<dbReference type="CDD" id="cd00082">
    <property type="entry name" value="HisKA"/>
    <property type="match status" value="1"/>
</dbReference>
<evidence type="ECO:0000256" key="8">
    <source>
        <dbReference type="ARBA" id="ARBA00022741"/>
    </source>
</evidence>
<dbReference type="PROSITE" id="PS50109">
    <property type="entry name" value="HIS_KIN"/>
    <property type="match status" value="1"/>
</dbReference>
<dbReference type="EC" id="2.7.13.3" evidence="3"/>
<dbReference type="SUPFAM" id="SSF103190">
    <property type="entry name" value="Sensory domain-like"/>
    <property type="match status" value="1"/>
</dbReference>
<dbReference type="InterPro" id="IPR036097">
    <property type="entry name" value="HisK_dim/P_sf"/>
</dbReference>
<dbReference type="InterPro" id="IPR029151">
    <property type="entry name" value="Sensor-like_sf"/>
</dbReference>
<dbReference type="InterPro" id="IPR036890">
    <property type="entry name" value="HATPase_C_sf"/>
</dbReference>
<dbReference type="InterPro" id="IPR003660">
    <property type="entry name" value="HAMP_dom"/>
</dbReference>
<organism evidence="17 18">
    <name type="scientific">Cytobacillus spartinae</name>
    <dbReference type="NCBI Taxonomy" id="3299023"/>
    <lineage>
        <taxon>Bacteria</taxon>
        <taxon>Bacillati</taxon>
        <taxon>Bacillota</taxon>
        <taxon>Bacilli</taxon>
        <taxon>Bacillales</taxon>
        <taxon>Bacillaceae</taxon>
        <taxon>Cytobacillus</taxon>
    </lineage>
</organism>
<evidence type="ECO:0000256" key="7">
    <source>
        <dbReference type="ARBA" id="ARBA00022692"/>
    </source>
</evidence>
<evidence type="ECO:0000256" key="6">
    <source>
        <dbReference type="ARBA" id="ARBA00022679"/>
    </source>
</evidence>